<evidence type="ECO:0000313" key="6">
    <source>
        <dbReference type="EnsemblProtists" id="EKX46238"/>
    </source>
</evidence>
<dbReference type="RefSeq" id="XP_005833218.1">
    <property type="nucleotide sequence ID" value="XM_005833161.1"/>
</dbReference>
<dbReference type="OMA" id="CRVESTI"/>
<sequence length="139" mass="16016">MCPWGKRVELIQGDALDVLDELTGTRTREFDLIFLDANKKQYSTYFTRIMEKELLRVGGVLVVDNTLWKGRVAELYSLSQTERVERNKELQRKGVMSLVAADKYAEAMHAFNQLVRGDARVEVVMLPVRDGLTLIRRIQ</sequence>
<comment type="similarity">
    <text evidence="4">Belongs to the class I-like SAM-binding methyltransferase superfamily. Cation-dependent O-methyltransferase family.</text>
</comment>
<keyword evidence="3" id="KW-0949">S-adenosyl-L-methionine</keyword>
<dbReference type="InterPro" id="IPR002935">
    <property type="entry name" value="SAM_O-MeTrfase"/>
</dbReference>
<dbReference type="PROSITE" id="PS51682">
    <property type="entry name" value="SAM_OMT_I"/>
    <property type="match status" value="1"/>
</dbReference>
<dbReference type="AlphaFoldDB" id="L1JCG4"/>
<dbReference type="HOGENOM" id="CLU_067676_6_0_1"/>
<proteinExistence type="inferred from homology"/>
<dbReference type="GO" id="GO:0008757">
    <property type="term" value="F:S-adenosylmethionine-dependent methyltransferase activity"/>
    <property type="evidence" value="ECO:0007669"/>
    <property type="project" value="TreeGrafter"/>
</dbReference>
<dbReference type="GO" id="GO:0032259">
    <property type="term" value="P:methylation"/>
    <property type="evidence" value="ECO:0007669"/>
    <property type="project" value="UniProtKB-KW"/>
</dbReference>
<dbReference type="SUPFAM" id="SSF53335">
    <property type="entry name" value="S-adenosyl-L-methionine-dependent methyltransferases"/>
    <property type="match status" value="1"/>
</dbReference>
<dbReference type="InterPro" id="IPR050362">
    <property type="entry name" value="Cation-dep_OMT"/>
</dbReference>
<protein>
    <recommendedName>
        <fullName evidence="8">Caffeoyl-CoA O-methyltransferase</fullName>
    </recommendedName>
</protein>
<dbReference type="PANTHER" id="PTHR10509">
    <property type="entry name" value="O-METHYLTRANSFERASE-RELATED"/>
    <property type="match status" value="1"/>
</dbReference>
<gene>
    <name evidence="5" type="ORF">GUITHDRAFT_152429</name>
</gene>
<organism evidence="5">
    <name type="scientific">Guillardia theta (strain CCMP2712)</name>
    <name type="common">Cryptophyte</name>
    <dbReference type="NCBI Taxonomy" id="905079"/>
    <lineage>
        <taxon>Eukaryota</taxon>
        <taxon>Cryptophyceae</taxon>
        <taxon>Pyrenomonadales</taxon>
        <taxon>Geminigeraceae</taxon>
        <taxon>Guillardia</taxon>
    </lineage>
</organism>
<dbReference type="EnsemblProtists" id="EKX46238">
    <property type="protein sequence ID" value="EKX46238"/>
    <property type="gene ID" value="GUITHDRAFT_152429"/>
</dbReference>
<dbReference type="Gene3D" id="3.40.50.150">
    <property type="entry name" value="Vaccinia Virus protein VP39"/>
    <property type="match status" value="1"/>
</dbReference>
<dbReference type="EMBL" id="JH992995">
    <property type="protein sequence ID" value="EKX46238.1"/>
    <property type="molecule type" value="Genomic_DNA"/>
</dbReference>
<dbReference type="Proteomes" id="UP000011087">
    <property type="component" value="Unassembled WGS sequence"/>
</dbReference>
<evidence type="ECO:0000256" key="4">
    <source>
        <dbReference type="ARBA" id="ARBA00023453"/>
    </source>
</evidence>
<reference evidence="5 7" key="1">
    <citation type="journal article" date="2012" name="Nature">
        <title>Algal genomes reveal evolutionary mosaicism and the fate of nucleomorphs.</title>
        <authorList>
            <consortium name="DOE Joint Genome Institute"/>
            <person name="Curtis B.A."/>
            <person name="Tanifuji G."/>
            <person name="Burki F."/>
            <person name="Gruber A."/>
            <person name="Irimia M."/>
            <person name="Maruyama S."/>
            <person name="Arias M.C."/>
            <person name="Ball S.G."/>
            <person name="Gile G.H."/>
            <person name="Hirakawa Y."/>
            <person name="Hopkins J.F."/>
            <person name="Kuo A."/>
            <person name="Rensing S.A."/>
            <person name="Schmutz J."/>
            <person name="Symeonidi A."/>
            <person name="Elias M."/>
            <person name="Eveleigh R.J."/>
            <person name="Herman E.K."/>
            <person name="Klute M.J."/>
            <person name="Nakayama T."/>
            <person name="Obornik M."/>
            <person name="Reyes-Prieto A."/>
            <person name="Armbrust E.V."/>
            <person name="Aves S.J."/>
            <person name="Beiko R.G."/>
            <person name="Coutinho P."/>
            <person name="Dacks J.B."/>
            <person name="Durnford D.G."/>
            <person name="Fast N.M."/>
            <person name="Green B.R."/>
            <person name="Grisdale C.J."/>
            <person name="Hempel F."/>
            <person name="Henrissat B."/>
            <person name="Hoppner M.P."/>
            <person name="Ishida K."/>
            <person name="Kim E."/>
            <person name="Koreny L."/>
            <person name="Kroth P.G."/>
            <person name="Liu Y."/>
            <person name="Malik S.B."/>
            <person name="Maier U.G."/>
            <person name="McRose D."/>
            <person name="Mock T."/>
            <person name="Neilson J.A."/>
            <person name="Onodera N.T."/>
            <person name="Poole A.M."/>
            <person name="Pritham E.J."/>
            <person name="Richards T.A."/>
            <person name="Rocap G."/>
            <person name="Roy S.W."/>
            <person name="Sarai C."/>
            <person name="Schaack S."/>
            <person name="Shirato S."/>
            <person name="Slamovits C.H."/>
            <person name="Spencer D.F."/>
            <person name="Suzuki S."/>
            <person name="Worden A.Z."/>
            <person name="Zauner S."/>
            <person name="Barry K."/>
            <person name="Bell C."/>
            <person name="Bharti A.K."/>
            <person name="Crow J.A."/>
            <person name="Grimwood J."/>
            <person name="Kramer R."/>
            <person name="Lindquist E."/>
            <person name="Lucas S."/>
            <person name="Salamov A."/>
            <person name="McFadden G.I."/>
            <person name="Lane C.E."/>
            <person name="Keeling P.J."/>
            <person name="Gray M.W."/>
            <person name="Grigoriev I.V."/>
            <person name="Archibald J.M."/>
        </authorList>
    </citation>
    <scope>NUCLEOTIDE SEQUENCE</scope>
    <source>
        <strain evidence="5 7">CCMP2712</strain>
    </source>
</reference>
<dbReference type="GO" id="GO:0008171">
    <property type="term" value="F:O-methyltransferase activity"/>
    <property type="evidence" value="ECO:0007669"/>
    <property type="project" value="InterPro"/>
</dbReference>
<evidence type="ECO:0000256" key="2">
    <source>
        <dbReference type="ARBA" id="ARBA00022679"/>
    </source>
</evidence>
<reference evidence="6" key="3">
    <citation type="submission" date="2015-06" db="UniProtKB">
        <authorList>
            <consortium name="EnsemblProtists"/>
        </authorList>
    </citation>
    <scope>IDENTIFICATION</scope>
</reference>
<dbReference type="InterPro" id="IPR029063">
    <property type="entry name" value="SAM-dependent_MTases_sf"/>
</dbReference>
<evidence type="ECO:0000256" key="3">
    <source>
        <dbReference type="ARBA" id="ARBA00022691"/>
    </source>
</evidence>
<keyword evidence="2" id="KW-0808">Transferase</keyword>
<name>L1JCG4_GUITC</name>
<dbReference type="eggNOG" id="KOG1663">
    <property type="taxonomic scope" value="Eukaryota"/>
</dbReference>
<keyword evidence="7" id="KW-1185">Reference proteome</keyword>
<evidence type="ECO:0008006" key="8">
    <source>
        <dbReference type="Google" id="ProtNLM"/>
    </source>
</evidence>
<evidence type="ECO:0000313" key="5">
    <source>
        <dbReference type="EMBL" id="EKX46238.1"/>
    </source>
</evidence>
<dbReference type="PaxDb" id="55529-EKX46238"/>
<dbReference type="PANTHER" id="PTHR10509:SF14">
    <property type="entry name" value="CAFFEOYL-COA O-METHYLTRANSFERASE 3-RELATED"/>
    <property type="match status" value="1"/>
</dbReference>
<reference evidence="7" key="2">
    <citation type="submission" date="2012-11" db="EMBL/GenBank/DDBJ databases">
        <authorList>
            <person name="Kuo A."/>
            <person name="Curtis B.A."/>
            <person name="Tanifuji G."/>
            <person name="Burki F."/>
            <person name="Gruber A."/>
            <person name="Irimia M."/>
            <person name="Maruyama S."/>
            <person name="Arias M.C."/>
            <person name="Ball S.G."/>
            <person name="Gile G.H."/>
            <person name="Hirakawa Y."/>
            <person name="Hopkins J.F."/>
            <person name="Rensing S.A."/>
            <person name="Schmutz J."/>
            <person name="Symeonidi A."/>
            <person name="Elias M."/>
            <person name="Eveleigh R.J."/>
            <person name="Herman E.K."/>
            <person name="Klute M.J."/>
            <person name="Nakayama T."/>
            <person name="Obornik M."/>
            <person name="Reyes-Prieto A."/>
            <person name="Armbrust E.V."/>
            <person name="Aves S.J."/>
            <person name="Beiko R.G."/>
            <person name="Coutinho P."/>
            <person name="Dacks J.B."/>
            <person name="Durnford D.G."/>
            <person name="Fast N.M."/>
            <person name="Green B.R."/>
            <person name="Grisdale C."/>
            <person name="Hempe F."/>
            <person name="Henrissat B."/>
            <person name="Hoppner M.P."/>
            <person name="Ishida K.-I."/>
            <person name="Kim E."/>
            <person name="Koreny L."/>
            <person name="Kroth P.G."/>
            <person name="Liu Y."/>
            <person name="Malik S.-B."/>
            <person name="Maier U.G."/>
            <person name="McRose D."/>
            <person name="Mock T."/>
            <person name="Neilson J.A."/>
            <person name="Onodera N.T."/>
            <person name="Poole A.M."/>
            <person name="Pritham E.J."/>
            <person name="Richards T.A."/>
            <person name="Rocap G."/>
            <person name="Roy S.W."/>
            <person name="Sarai C."/>
            <person name="Schaack S."/>
            <person name="Shirato S."/>
            <person name="Slamovits C.H."/>
            <person name="Spencer D.F."/>
            <person name="Suzuki S."/>
            <person name="Worden A.Z."/>
            <person name="Zauner S."/>
            <person name="Barry K."/>
            <person name="Bell C."/>
            <person name="Bharti A.K."/>
            <person name="Crow J.A."/>
            <person name="Grimwood J."/>
            <person name="Kramer R."/>
            <person name="Lindquist E."/>
            <person name="Lucas S."/>
            <person name="Salamov A."/>
            <person name="McFadden G.I."/>
            <person name="Lane C.E."/>
            <person name="Keeling P.J."/>
            <person name="Gray M.W."/>
            <person name="Grigoriev I.V."/>
            <person name="Archibald J.M."/>
        </authorList>
    </citation>
    <scope>NUCLEOTIDE SEQUENCE</scope>
    <source>
        <strain evidence="7">CCMP2712</strain>
    </source>
</reference>
<dbReference type="GeneID" id="17302873"/>
<dbReference type="Pfam" id="PF01596">
    <property type="entry name" value="Methyltransf_3"/>
    <property type="match status" value="1"/>
</dbReference>
<accession>L1JCG4</accession>
<dbReference type="KEGG" id="gtt:GUITHDRAFT_152429"/>
<dbReference type="OrthoDB" id="10251242at2759"/>
<evidence type="ECO:0000313" key="7">
    <source>
        <dbReference type="Proteomes" id="UP000011087"/>
    </source>
</evidence>
<evidence type="ECO:0000256" key="1">
    <source>
        <dbReference type="ARBA" id="ARBA00022603"/>
    </source>
</evidence>
<keyword evidence="1" id="KW-0489">Methyltransferase</keyword>